<dbReference type="Pfam" id="PF17857">
    <property type="entry name" value="AAA_lid_1"/>
    <property type="match status" value="1"/>
</dbReference>
<dbReference type="GO" id="GO:0005858">
    <property type="term" value="C:axonemal dynein complex"/>
    <property type="evidence" value="ECO:0007669"/>
    <property type="project" value="UniProtKB-ARBA"/>
</dbReference>
<dbReference type="FunFam" id="1.10.8.1220:FF:000001">
    <property type="entry name" value="Dynein axonemal heavy chain 5"/>
    <property type="match status" value="1"/>
</dbReference>
<dbReference type="Pfam" id="PF12774">
    <property type="entry name" value="AAA_6"/>
    <property type="match status" value="1"/>
</dbReference>
<gene>
    <name evidence="26" type="ORF">QTP70_032004</name>
</gene>
<dbReference type="Gene3D" id="3.10.490.20">
    <property type="match status" value="1"/>
</dbReference>
<dbReference type="GO" id="GO:0008569">
    <property type="term" value="F:minus-end-directed microtubule motor activity"/>
    <property type="evidence" value="ECO:0007669"/>
    <property type="project" value="InterPro"/>
</dbReference>
<dbReference type="InterPro" id="IPR041589">
    <property type="entry name" value="DNAH3_AAA_lid_1"/>
</dbReference>
<dbReference type="PANTHER" id="PTHR45703">
    <property type="entry name" value="DYNEIN HEAVY CHAIN"/>
    <property type="match status" value="1"/>
</dbReference>
<evidence type="ECO:0000256" key="6">
    <source>
        <dbReference type="ARBA" id="ARBA00022741"/>
    </source>
</evidence>
<feature type="domain" description="Dynein heavy chain coiled coil stalk" evidence="19">
    <location>
        <begin position="2403"/>
        <end position="2746"/>
    </location>
</feature>
<keyword evidence="10" id="KW-0969">Cilium</keyword>
<keyword evidence="8" id="KW-0243">Dynein</keyword>
<feature type="domain" description="Dynein heavy chain AAA module D4" evidence="20">
    <location>
        <begin position="2131"/>
        <end position="2390"/>
    </location>
</feature>
<dbReference type="InterPro" id="IPR041466">
    <property type="entry name" value="Dynein_AAA5_ext"/>
</dbReference>
<evidence type="ECO:0000259" key="20">
    <source>
        <dbReference type="Pfam" id="PF12780"/>
    </source>
</evidence>
<dbReference type="Gene3D" id="1.10.8.710">
    <property type="match status" value="1"/>
</dbReference>
<feature type="domain" description="Dynein heavy chain AAA 5 extension" evidence="22">
    <location>
        <begin position="1732"/>
        <end position="1771"/>
    </location>
</feature>
<dbReference type="GO" id="GO:0051959">
    <property type="term" value="F:dynein light intermediate chain binding"/>
    <property type="evidence" value="ECO:0007669"/>
    <property type="project" value="InterPro"/>
</dbReference>
<evidence type="ECO:0000256" key="10">
    <source>
        <dbReference type="ARBA" id="ARBA00023069"/>
    </source>
</evidence>
<dbReference type="Gene3D" id="3.20.180.20">
    <property type="entry name" value="Dynein heavy chain, N-terminal domain 2"/>
    <property type="match status" value="1"/>
</dbReference>
<dbReference type="Gene3D" id="1.10.287.2620">
    <property type="match status" value="1"/>
</dbReference>
<dbReference type="InterPro" id="IPR024317">
    <property type="entry name" value="Dynein_heavy_chain_D4_dom"/>
</dbReference>
<dbReference type="FunFam" id="3.40.50.300:FF:000411">
    <property type="entry name" value="dynein heavy chain 17, axonemal"/>
    <property type="match status" value="1"/>
</dbReference>
<dbReference type="InterPro" id="IPR043157">
    <property type="entry name" value="Dynein_AAA1S"/>
</dbReference>
<dbReference type="GO" id="GO:0005874">
    <property type="term" value="C:microtubule"/>
    <property type="evidence" value="ECO:0007669"/>
    <property type="project" value="UniProtKB-KW"/>
</dbReference>
<evidence type="ECO:0000259" key="16">
    <source>
        <dbReference type="Pfam" id="PF08385"/>
    </source>
</evidence>
<dbReference type="FunFam" id="3.40.50.300:FF:000049">
    <property type="entry name" value="Dynein, axonemal, heavy chain 5"/>
    <property type="match status" value="1"/>
</dbReference>
<keyword evidence="27" id="KW-1185">Reference proteome</keyword>
<dbReference type="Pfam" id="PF03028">
    <property type="entry name" value="Dynein_heavy"/>
    <property type="match status" value="1"/>
</dbReference>
<evidence type="ECO:0000259" key="22">
    <source>
        <dbReference type="Pfam" id="PF17852"/>
    </source>
</evidence>
<dbReference type="FunFam" id="1.20.140.100:FF:000001">
    <property type="entry name" value="dynein heavy chain 17, axonemal"/>
    <property type="match status" value="1"/>
</dbReference>
<evidence type="ECO:0000256" key="3">
    <source>
        <dbReference type="ARBA" id="ARBA00022490"/>
    </source>
</evidence>
<dbReference type="Pfam" id="PF12775">
    <property type="entry name" value="AAA_7"/>
    <property type="match status" value="1"/>
</dbReference>
<dbReference type="InterPro" id="IPR042222">
    <property type="entry name" value="Dynein_2_N"/>
</dbReference>
<dbReference type="SUPFAM" id="SSF52540">
    <property type="entry name" value="P-loop containing nucleoside triphosphate hydrolases"/>
    <property type="match status" value="3"/>
</dbReference>
<dbReference type="InterPro" id="IPR004273">
    <property type="entry name" value="Dynein_heavy_D6_P-loop"/>
</dbReference>
<dbReference type="InterPro" id="IPR013602">
    <property type="entry name" value="Dynein_heavy_linker"/>
</dbReference>
<dbReference type="FunFam" id="1.20.920.20:FF:000003">
    <property type="entry name" value="Dynein axonemal heavy chain 17"/>
    <property type="match status" value="1"/>
</dbReference>
<evidence type="ECO:0000256" key="8">
    <source>
        <dbReference type="ARBA" id="ARBA00023017"/>
    </source>
</evidence>
<dbReference type="InterPro" id="IPR043160">
    <property type="entry name" value="Dynein_C_barrel"/>
</dbReference>
<feature type="domain" description="Dynein heavy chain tail" evidence="16">
    <location>
        <begin position="11"/>
        <end position="379"/>
    </location>
</feature>
<feature type="domain" description="Dynein heavy chain hydrolytic ATP-binding dynein motor region" evidence="18">
    <location>
        <begin position="1359"/>
        <end position="1650"/>
    </location>
</feature>
<dbReference type="InterPro" id="IPR035699">
    <property type="entry name" value="AAA_6"/>
</dbReference>
<evidence type="ECO:0000256" key="9">
    <source>
        <dbReference type="ARBA" id="ARBA00023054"/>
    </source>
</evidence>
<feature type="domain" description="Dynein heavy chain 3 AAA+ lid" evidence="23">
    <location>
        <begin position="1989"/>
        <end position="2081"/>
    </location>
</feature>
<evidence type="ECO:0000256" key="14">
    <source>
        <dbReference type="SAM" id="Coils"/>
    </source>
</evidence>
<dbReference type="Gene3D" id="1.10.8.720">
    <property type="entry name" value="Region D6 of dynein motor"/>
    <property type="match status" value="1"/>
</dbReference>
<dbReference type="EMBL" id="JAUCMX010000012">
    <property type="protein sequence ID" value="KAK3529581.1"/>
    <property type="molecule type" value="Genomic_DNA"/>
</dbReference>
<evidence type="ECO:0000256" key="13">
    <source>
        <dbReference type="ARBA" id="ARBA00023273"/>
    </source>
</evidence>
<keyword evidence="12" id="KW-0206">Cytoskeleton</keyword>
<keyword evidence="9 14" id="KW-0175">Coiled coil</keyword>
<keyword evidence="11" id="KW-0505">Motor protein</keyword>
<dbReference type="GO" id="GO:0097729">
    <property type="term" value="C:9+2 motile cilium"/>
    <property type="evidence" value="ECO:0007669"/>
    <property type="project" value="UniProtKB-ARBA"/>
</dbReference>
<dbReference type="InterPro" id="IPR013594">
    <property type="entry name" value="Dynein_heavy_tail"/>
</dbReference>
<dbReference type="FunFam" id="1.20.1270.280:FF:000003">
    <property type="entry name" value="Dynein axonemal heavy chain 17"/>
    <property type="match status" value="1"/>
</dbReference>
<dbReference type="FunFam" id="1.20.920.30:FF:000003">
    <property type="entry name" value="Dynein axonemal heavy chain 17"/>
    <property type="match status" value="1"/>
</dbReference>
<feature type="domain" description="Dynein heavy chain AAA lid" evidence="24">
    <location>
        <begin position="3340"/>
        <end position="3471"/>
    </location>
</feature>
<dbReference type="PANTHER" id="PTHR45703:SF4">
    <property type="entry name" value="DYNEIN AXONEMAL HEAVY CHAIN 17"/>
    <property type="match status" value="1"/>
</dbReference>
<dbReference type="InterPro" id="IPR041228">
    <property type="entry name" value="Dynein_C"/>
</dbReference>
<dbReference type="Pfam" id="PF18199">
    <property type="entry name" value="Dynein_C"/>
    <property type="match status" value="1"/>
</dbReference>
<comment type="similarity">
    <text evidence="2">Belongs to the dynein heavy chain family.</text>
</comment>
<dbReference type="Pfam" id="PF17852">
    <property type="entry name" value="Dynein_AAA_lid"/>
    <property type="match status" value="1"/>
</dbReference>
<evidence type="ECO:0000259" key="17">
    <source>
        <dbReference type="Pfam" id="PF08393"/>
    </source>
</evidence>
<dbReference type="InterPro" id="IPR041658">
    <property type="entry name" value="AAA_lid_11"/>
</dbReference>
<keyword evidence="7" id="KW-0067">ATP-binding</keyword>
<dbReference type="Proteomes" id="UP001274896">
    <property type="component" value="Unassembled WGS sequence"/>
</dbReference>
<evidence type="ECO:0000259" key="18">
    <source>
        <dbReference type="Pfam" id="PF12774"/>
    </source>
</evidence>
<dbReference type="FunFam" id="3.40.50.300:FF:000219">
    <property type="entry name" value="Dynein axonemal heavy chain 17"/>
    <property type="match status" value="1"/>
</dbReference>
<evidence type="ECO:0000256" key="5">
    <source>
        <dbReference type="ARBA" id="ARBA00022737"/>
    </source>
</evidence>
<dbReference type="Gene3D" id="1.20.140.100">
    <property type="entry name" value="Dynein heavy chain, N-terminal domain 2"/>
    <property type="match status" value="1"/>
</dbReference>
<dbReference type="Pfam" id="PF18198">
    <property type="entry name" value="AAA_lid_11"/>
    <property type="match status" value="1"/>
</dbReference>
<protein>
    <submittedName>
        <fullName evidence="26">Uncharacterized protein</fullName>
    </submittedName>
</protein>
<dbReference type="FunFam" id="1.10.287.2620:FF:000002">
    <property type="entry name" value="Dynein heavy chain 2, axonemal"/>
    <property type="match status" value="1"/>
</dbReference>
<keyword evidence="13" id="KW-0966">Cell projection</keyword>
<dbReference type="InterPro" id="IPR024743">
    <property type="entry name" value="Dynein_HC_stalk"/>
</dbReference>
<dbReference type="InterPro" id="IPR042219">
    <property type="entry name" value="AAA_lid_11_sf"/>
</dbReference>
<evidence type="ECO:0000313" key="26">
    <source>
        <dbReference type="EMBL" id="KAK3529581.1"/>
    </source>
</evidence>
<proteinExistence type="inferred from homology"/>
<evidence type="ECO:0000256" key="1">
    <source>
        <dbReference type="ARBA" id="ARBA00004430"/>
    </source>
</evidence>
<dbReference type="GO" id="GO:0045505">
    <property type="term" value="F:dynein intermediate chain binding"/>
    <property type="evidence" value="ECO:0007669"/>
    <property type="project" value="InterPro"/>
</dbReference>
<dbReference type="Gene3D" id="1.20.58.1120">
    <property type="match status" value="1"/>
</dbReference>
<evidence type="ECO:0000256" key="4">
    <source>
        <dbReference type="ARBA" id="ARBA00022701"/>
    </source>
</evidence>
<comment type="caution">
    <text evidence="26">The sequence shown here is derived from an EMBL/GenBank/DDBJ whole genome shotgun (WGS) entry which is preliminary data.</text>
</comment>
<evidence type="ECO:0000256" key="12">
    <source>
        <dbReference type="ARBA" id="ARBA00023212"/>
    </source>
</evidence>
<dbReference type="Gene3D" id="1.10.8.1220">
    <property type="match status" value="1"/>
</dbReference>
<evidence type="ECO:0000259" key="21">
    <source>
        <dbReference type="Pfam" id="PF12781"/>
    </source>
</evidence>
<feature type="domain" description="Dynein heavy chain C-terminal" evidence="25">
    <location>
        <begin position="3479"/>
        <end position="3767"/>
    </location>
</feature>
<feature type="coiled-coil region" evidence="14">
    <location>
        <begin position="2930"/>
        <end position="2960"/>
    </location>
</feature>
<dbReference type="Gene3D" id="1.20.920.20">
    <property type="match status" value="1"/>
</dbReference>
<dbReference type="Gene3D" id="1.20.920.30">
    <property type="match status" value="1"/>
</dbReference>
<dbReference type="FunFam" id="3.10.490.20:FF:000002">
    <property type="entry name" value="Dynein axonemal heavy chain 17"/>
    <property type="match status" value="1"/>
</dbReference>
<dbReference type="GO" id="GO:0008017">
    <property type="term" value="F:microtubule binding"/>
    <property type="evidence" value="ECO:0007669"/>
    <property type="project" value="UniProtKB-ARBA"/>
</dbReference>
<dbReference type="FunFam" id="3.20.180.20:FF:000001">
    <property type="entry name" value="Dynein axonemal heavy chain 5"/>
    <property type="match status" value="1"/>
</dbReference>
<accession>A0AAE0V1Q2</accession>
<evidence type="ECO:0000259" key="24">
    <source>
        <dbReference type="Pfam" id="PF18198"/>
    </source>
</evidence>
<dbReference type="InterPro" id="IPR027417">
    <property type="entry name" value="P-loop_NTPase"/>
</dbReference>
<dbReference type="Pfam" id="PF08385">
    <property type="entry name" value="DHC_N1"/>
    <property type="match status" value="1"/>
</dbReference>
<feature type="domain" description="Dynein heavy chain ATP-binding dynein motor region" evidence="21">
    <location>
        <begin position="2773"/>
        <end position="2915"/>
    </location>
</feature>
<dbReference type="GO" id="GO:0007018">
    <property type="term" value="P:microtubule-based movement"/>
    <property type="evidence" value="ECO:0007669"/>
    <property type="project" value="InterPro"/>
</dbReference>
<dbReference type="Pfam" id="PF08393">
    <property type="entry name" value="DHC_N2"/>
    <property type="match status" value="1"/>
</dbReference>
<dbReference type="InterPro" id="IPR035706">
    <property type="entry name" value="AAA_9"/>
</dbReference>
<dbReference type="Pfam" id="PF12781">
    <property type="entry name" value="AAA_9"/>
    <property type="match status" value="1"/>
</dbReference>
<dbReference type="FunFam" id="3.40.50.300:FF:002141">
    <property type="entry name" value="Dynein heavy chain"/>
    <property type="match status" value="1"/>
</dbReference>
<keyword evidence="4" id="KW-0493">Microtubule</keyword>
<evidence type="ECO:0000259" key="15">
    <source>
        <dbReference type="Pfam" id="PF03028"/>
    </source>
</evidence>
<dbReference type="FunFam" id="1.10.8.710:FF:000002">
    <property type="entry name" value="dynein heavy chain 17, axonemal"/>
    <property type="match status" value="1"/>
</dbReference>
<sequence length="3769" mass="432314">MPRNIFLNHFQNGPTKKWDFPSDLVFTRLNAFLQRLRNIEEVYETTFEFLKLEKLVFQGIRGGVLGASSLPIHENFIKSIKMLAECKYDPIDISDKSFEMDFKEFQTHITDCERRIGTIFCQAFDYCAFPESATKLFEMFGFVLKRPLLQSLISSKYKKLLEMFSVELDRIKRIYDAHMITLEICHGARPVAKNMPPIAGQLKWAKELKERLQIQMKSIRAIHHMYMGSDEVKCVCQKSDEMMELLHNFCDSIYTQWSAKVDTDCKLNLAQPLLLRKQKNFLKVNFNKQLVAVMREVKYLTMLDQDAIPPCAADIFAKHETFQKYVASLYLIVSVYNQVQAALLPVEFSLMKEELMNIDEELACAEYSLCWSSEGIWEYIQKMSDTIQDVQSRIELAKSNVKTMQDIMNDWIVTRMFERKDSKIDSLLDLEGTSVALQKKYSSISETGKKIDALITENKVIFRANECSESWIKYTDYIDDKVLDGFYKVIYVSLNFLLKNMSAEAKHPLFEVCFALEDGNTAFHPSMSYGISDGFYYLIENLIYDVYSTATLIPRISMTNRISYMVELEEMSELTNMRKELMTQVLNGMKDAQDYHEVLFMKYGYLWKDDHDKVMELFLMYGKLFKHDDIVANRYESIPIKPPTLKEFKEAIDTYEELYTEVKKLKNTKILQHWLQVDFRPFKHTLLNIIKNGAGCLSKILLMVLLIALSWLSLCLTEFNLRDLEAFIGEVKLGLTKIVVEGDSESLLEVMGHLFRVKNQQVATDTMFDPLKNTIEFLTKCGEKLPDEVHAQLKANCHLCFLNWQDLPEHWNNLKKMALQVQKNLLPFQIQEGNIIKQMCQQFEIKQLEFREKFQQQPLFLFSFKNPYEAIDKAQNTVTALETEMKRLYNLAILFEVNIPDDKQLKACQRDIVLLTKLWDMIHLVKGYMDAWSRTRWKDVHVDDMVRDTKKYAKDIKGLDNEVKLWDAFIGLENMVKNIVTCLHTVAVLQSPAISERHWQQLMMAAKVDLKISEETTLEDLMKLNLHKFEDEVHRIVDRAKKELWMENILHELENTWSDYLFEYVPHGRTDTMLLKQNEMLMETLQDNQVQLSSLMASKYIAQFLEEVSSWQQKLFTTDSVISTWLHVQHTWSYLECIFVGSEDIHSQLPEHCKCFNGVDSEFKEMMADAIKTPKVIEYTNKKGLPEKLEHLEARLAKCEKALVQYLETKRVAFPRFYFVSSADLLDILSNGNNPVQVTKHLSKLFDSISNLKFRLDENDKPLKQALGMYSNENEYVKFDKECDCSGQVALAATQIWWTSEVGNALVRLEEGYENAMKDYFKKQIDNVQAFMWQSQLRHRWDNVRMQCFANICDAQFQYSYEYLGNTPRLVITPLTDRCYITLTQSLHLIMGGAPAGPAGTGKTETTKDLGRALGVMVYVFNCSEQMDYKSCGDIYKGLAQTGAWGCFDEFNRISVEVLSVIAVQVKCIHAGIKGKQSTIDIGGHIIKLIPTVGVFITMNPGYAGRAELPENLKALFRPCAMVVPDFELICEIMLVAEGFTEARLLARKFITLYRLCKELLSKQDHYDWGLRAIKSVLVVAGSLKREDPGRPEDQVLMRALRDFNIPKIVMDDKPVFMGLIGDLFPALDVPRKRDMGFEKVLKSLNKTYQNMKRKHIVVDLDPKAVTCDELFGIINPTTREWKDGLFSCVMREIANITHDGPKWMVLDGDIDPMWIESLNTVMDDNKLIDCHLEFSKWWVSEFKTIKFPSEGTVFDYFIDSKSKKFIPWTEKVPKFTLDPNIPLQASLVHTAETIRIRYFSDELIERKRPVMLVGNAGSGKSVLMGDKLRSLSTDQYIIQSVPFNFYTTSAVLQDILEKNLEKKAGRNYGPPGQKRLIYFIIDMNMPEVDKYFTVAPHTLIRQHMDHGHWYDRQKLTLKNIHNCQYVACMNPTAGSFTIDPRLQRHFCVFAVSFPGQDALFSIYSNIFSQHLDMNRFSPALKNFCSTFLNTALMFHQKISTSFLPTAVKFHYVFNLRDVSNIFQGLLFSSPECVKVPFDLIRIWLHECNRVYGDRLTDEKDIELFEKIQKYICNDCFEETNLEKLFAKPNIYCHFAQGIGDPKYFPITDWTALNKLLTESLESYNEVNAVMNLVLFEDAMSHICRINRILESPRGNALLVGVGGSGKQSLSRLAASISDLEVFQITLRKGYGISDLKLDLSGLYMKAGVKNIGTVFLMTDSQVADETFPVLINDLLASGEIPGLFQNDEIEDIIGAMRNEVKSIGLQDTRDNCWKFFIDRVRKQLKVILCFSPVGSTLRVRARKFPALVTCTCIDWFHEWPKEALVSVSTRFLSETEGIKSELKDSLSQFMAYVHKTVNDMSKCYLLLDRRYNYTTPKTFLEQINLYQNLLSVKRTELLAKVDRLVKGLNKLESTTAQVDCLNAKLAVQKVELKQKNEDAGKLIQVVKTETDNISKEKAIAVEEELKVQAIAKNVGEKQRCCEEDLAKAEPALLAAQEALNTLNKKNLTELKSFGAPLEAVVNVTAAVMVLLATDGKIPKDKSWKAAKNMMAKVDSFLDSLINYNKENIPDACIKAFEPFKIDPTFEPNFIRQKSIAAAGLCSWCLNIVKFYEVYCDVKPKRQALDQANAELAAAKQKLSSITSKIAQLNTNLAKLTSECEKARDDKLKCQKEADATNKTISLANRLVGGLASEKIRWSELLAQLKSHETTLCGDVMLISAFVSYVGYFTKKYRTDLMDKYWLPYLRELKVPVPIKEGLDPLTLLTNDADIAAWSNQGLPSDRTSIENATILCNTERWPLIVDAQLQGIRWIKNKFGDNLKIIRLGQKGYLDIIENAVSSGDVLLIENISETIEPVLDPLLGRNTIKKGKYICIGDKEVEYHPNFRLILHTKHFNPHYQPEMQAQCTLINFIVTPALGNFLGDTALMENLENTKNTATEIEQKVLEAKTAEAKITEARENYRPVSIRAALLFFILSDLNKINPIYQVSLKAFSKVFEEAIMQTEPADDVKQRVDNLNNEITYSIFMYTNRCLFERDKLTFIALIVFQILTKNKEINPSELDFLLRFPFKAGVVSPVDFLSNQGWGGIKALAEMDEFRNLDTDIVDFATRWKKFVESEAPEKEMLPQDWKKKSSIQKLCMMRCIRPDRMCYAIRNFVEAKLGTKYVDGRSVEFAVSFEESSSSTPMFFILSPAVDPLTDIEALDLYRLQSLKKGFTTDNGRFHNVSLGQGQEVVAEAALDLAAAQGHWVILQNIHLVAKWLGSLDKRIEKYSTGSHSDYRVFMSAEPAPTPESHIIPQGLLENSIKITNEPPTGMHANLHKALNLFNQETLEMCSKESEFQVILFALCYFHAVVSERRKFGAQGWNRSYPFNNGDLTICTNVLYNYLEANSEVPWDDLHYLFGEIMYGGHITDDWDRRLCRTYLQEYMQPEMLEEELQLVPGFPVPFHGYHMYIDEMLPPESAYLYGLHPNAEIGILTITSEKLFRTVLELQPKESVSAGGGGASREERVKDILDEILEKLPDRFNMMEIMSKVNVKTPFIIVVFQECERMNILTKEISRSLKELSLGLKGELTITTDMEELGNSLFLDTVPETWTKLAYPSLKGLGDWYADLLLRIKELETWTSDFAMPAAVWLSGFFNPQSFLTAIMQSTARKNEWPLDKMCLAVEVTKKNRESMTSAPRDGAFIYGLFMEGARWDIQSGAIVDALLKELTPAMPVIFINAIPMDRQETKNVYKTRMRGPTYVWTFNMKTKEKPTKSVLASVCLLLSV</sequence>
<feature type="domain" description="Dynein heavy chain region D6 P-loop" evidence="15">
    <location>
        <begin position="3181"/>
        <end position="3307"/>
    </location>
</feature>
<organism evidence="26 27">
    <name type="scientific">Hemibagrus guttatus</name>
    <dbReference type="NCBI Taxonomy" id="175788"/>
    <lineage>
        <taxon>Eukaryota</taxon>
        <taxon>Metazoa</taxon>
        <taxon>Chordata</taxon>
        <taxon>Craniata</taxon>
        <taxon>Vertebrata</taxon>
        <taxon>Euteleostomi</taxon>
        <taxon>Actinopterygii</taxon>
        <taxon>Neopterygii</taxon>
        <taxon>Teleostei</taxon>
        <taxon>Ostariophysi</taxon>
        <taxon>Siluriformes</taxon>
        <taxon>Bagridae</taxon>
        <taxon>Hemibagrus</taxon>
    </lineage>
</organism>
<evidence type="ECO:0000256" key="2">
    <source>
        <dbReference type="ARBA" id="ARBA00008887"/>
    </source>
</evidence>
<feature type="coiled-coil region" evidence="14">
    <location>
        <begin position="2618"/>
        <end position="2673"/>
    </location>
</feature>
<evidence type="ECO:0000313" key="27">
    <source>
        <dbReference type="Proteomes" id="UP001274896"/>
    </source>
</evidence>
<dbReference type="InterPro" id="IPR042228">
    <property type="entry name" value="Dynein_linker_3"/>
</dbReference>
<dbReference type="Pfam" id="PF12780">
    <property type="entry name" value="AAA_8"/>
    <property type="match status" value="1"/>
</dbReference>
<keyword evidence="5" id="KW-0677">Repeat</keyword>
<dbReference type="GO" id="GO:0005524">
    <property type="term" value="F:ATP binding"/>
    <property type="evidence" value="ECO:0007669"/>
    <property type="project" value="UniProtKB-KW"/>
</dbReference>
<feature type="domain" description="Dynein heavy chain linker" evidence="17">
    <location>
        <begin position="905"/>
        <end position="1322"/>
    </location>
</feature>
<dbReference type="Pfam" id="PF12777">
    <property type="entry name" value="MT"/>
    <property type="match status" value="1"/>
</dbReference>
<name>A0AAE0V1Q2_9TELE</name>
<dbReference type="Gene3D" id="3.40.50.300">
    <property type="entry name" value="P-loop containing nucleotide triphosphate hydrolases"/>
    <property type="match status" value="5"/>
</dbReference>
<dbReference type="FunFam" id="1.10.8.720:FF:000002">
    <property type="entry name" value="Dynein heavy chain 9, axonemal"/>
    <property type="match status" value="1"/>
</dbReference>
<keyword evidence="6" id="KW-0547">Nucleotide-binding</keyword>
<dbReference type="InterPro" id="IPR026983">
    <property type="entry name" value="DHC"/>
</dbReference>
<evidence type="ECO:0000256" key="7">
    <source>
        <dbReference type="ARBA" id="ARBA00022840"/>
    </source>
</evidence>
<evidence type="ECO:0000259" key="23">
    <source>
        <dbReference type="Pfam" id="PF17857"/>
    </source>
</evidence>
<evidence type="ECO:0000259" key="25">
    <source>
        <dbReference type="Pfam" id="PF18199"/>
    </source>
</evidence>
<dbReference type="Gene3D" id="1.20.1270.280">
    <property type="match status" value="1"/>
</dbReference>
<comment type="subcellular location">
    <subcellularLocation>
        <location evidence="1">Cytoplasm</location>
        <location evidence="1">Cytoskeleton</location>
        <location evidence="1">Cilium axoneme</location>
    </subcellularLocation>
</comment>
<evidence type="ECO:0000259" key="19">
    <source>
        <dbReference type="Pfam" id="PF12777"/>
    </source>
</evidence>
<reference evidence="26" key="1">
    <citation type="submission" date="2023-06" db="EMBL/GenBank/DDBJ databases">
        <title>Male Hemibagrus guttatus genome.</title>
        <authorList>
            <person name="Bian C."/>
        </authorList>
    </citation>
    <scope>NUCLEOTIDE SEQUENCE</scope>
    <source>
        <strain evidence="26">Male_cb2023</strain>
        <tissue evidence="26">Muscle</tissue>
    </source>
</reference>
<keyword evidence="3" id="KW-0963">Cytoplasm</keyword>
<evidence type="ECO:0000256" key="11">
    <source>
        <dbReference type="ARBA" id="ARBA00023175"/>
    </source>
</evidence>